<dbReference type="HOGENOM" id="CLU_067622_1_1_1"/>
<dbReference type="Proteomes" id="UP000054549">
    <property type="component" value="Unassembled WGS sequence"/>
</dbReference>
<sequence length="234" mass="26502">TEKYMVMQTNDNTWHLIHAPRDSSGCDVPEEVVVNLQGVIWKHDLPPFTAQIPSSSKQIKYLRQSVSITGLGTSHFDASMKGLTNIYVLFSHFVPADKLQACAITGQYGKHASIDTSNRYFTARNTTEQHVPFTSKVDPNRILERAVGSVYVHSKHNIVRYYERVKSMDSKIKLDWTGPSNTSEGDIIEAQITIFLVPFRDGQYKMTMTLRSLTLIDATYSQVSWYITAVFTTN</sequence>
<gene>
    <name evidence="1" type="ORF">M378DRAFT_89111</name>
</gene>
<dbReference type="STRING" id="946122.A0A0C2S1U4"/>
<evidence type="ECO:0000313" key="2">
    <source>
        <dbReference type="Proteomes" id="UP000054549"/>
    </source>
</evidence>
<dbReference type="EMBL" id="KN818412">
    <property type="protein sequence ID" value="KIL56605.1"/>
    <property type="molecule type" value="Genomic_DNA"/>
</dbReference>
<name>A0A0C2S1U4_AMAMK</name>
<protein>
    <submittedName>
        <fullName evidence="1">Uncharacterized protein</fullName>
    </submittedName>
</protein>
<keyword evidence="2" id="KW-1185">Reference proteome</keyword>
<evidence type="ECO:0000313" key="1">
    <source>
        <dbReference type="EMBL" id="KIL56605.1"/>
    </source>
</evidence>
<dbReference type="AlphaFoldDB" id="A0A0C2S1U4"/>
<dbReference type="InParanoid" id="A0A0C2S1U4"/>
<proteinExistence type="predicted"/>
<reference evidence="1 2" key="1">
    <citation type="submission" date="2014-04" db="EMBL/GenBank/DDBJ databases">
        <title>Evolutionary Origins and Diversification of the Mycorrhizal Mutualists.</title>
        <authorList>
            <consortium name="DOE Joint Genome Institute"/>
            <consortium name="Mycorrhizal Genomics Consortium"/>
            <person name="Kohler A."/>
            <person name="Kuo A."/>
            <person name="Nagy L.G."/>
            <person name="Floudas D."/>
            <person name="Copeland A."/>
            <person name="Barry K.W."/>
            <person name="Cichocki N."/>
            <person name="Veneault-Fourrey C."/>
            <person name="LaButti K."/>
            <person name="Lindquist E.A."/>
            <person name="Lipzen A."/>
            <person name="Lundell T."/>
            <person name="Morin E."/>
            <person name="Murat C."/>
            <person name="Riley R."/>
            <person name="Ohm R."/>
            <person name="Sun H."/>
            <person name="Tunlid A."/>
            <person name="Henrissat B."/>
            <person name="Grigoriev I.V."/>
            <person name="Hibbett D.S."/>
            <person name="Martin F."/>
        </authorList>
    </citation>
    <scope>NUCLEOTIDE SEQUENCE [LARGE SCALE GENOMIC DNA]</scope>
    <source>
        <strain evidence="1 2">Koide BX008</strain>
    </source>
</reference>
<dbReference type="OrthoDB" id="3269456at2759"/>
<feature type="non-terminal residue" evidence="1">
    <location>
        <position position="1"/>
    </location>
</feature>
<organism evidence="1 2">
    <name type="scientific">Amanita muscaria (strain Koide BX008)</name>
    <dbReference type="NCBI Taxonomy" id="946122"/>
    <lineage>
        <taxon>Eukaryota</taxon>
        <taxon>Fungi</taxon>
        <taxon>Dikarya</taxon>
        <taxon>Basidiomycota</taxon>
        <taxon>Agaricomycotina</taxon>
        <taxon>Agaricomycetes</taxon>
        <taxon>Agaricomycetidae</taxon>
        <taxon>Agaricales</taxon>
        <taxon>Pluteineae</taxon>
        <taxon>Amanitaceae</taxon>
        <taxon>Amanita</taxon>
    </lineage>
</organism>
<accession>A0A0C2S1U4</accession>